<dbReference type="SMART" id="SM00614">
    <property type="entry name" value="ZnF_BED"/>
    <property type="match status" value="1"/>
</dbReference>
<dbReference type="AlphaFoldDB" id="A0A9W4T0E5"/>
<evidence type="ECO:0000313" key="1">
    <source>
        <dbReference type="EMBL" id="CAI2188313.1"/>
    </source>
</evidence>
<sequence length="67" mass="7808">MSDNIEPNRKRQKTSLVWKFFEIRNNHPCCLLCPTPKIYGPKTATSTLQRHLDSIHNQEASLKTQEL</sequence>
<feature type="non-terminal residue" evidence="1">
    <location>
        <position position="67"/>
    </location>
</feature>
<protein>
    <submittedName>
        <fullName evidence="1">7610_t:CDS:1</fullName>
    </submittedName>
</protein>
<dbReference type="InterPro" id="IPR036236">
    <property type="entry name" value="Znf_C2H2_sf"/>
</dbReference>
<proteinExistence type="predicted"/>
<accession>A0A9W4T0E5</accession>
<name>A0A9W4T0E5_9GLOM</name>
<dbReference type="SUPFAM" id="SSF57667">
    <property type="entry name" value="beta-beta-alpha zinc fingers"/>
    <property type="match status" value="1"/>
</dbReference>
<reference evidence="1" key="1">
    <citation type="submission" date="2022-08" db="EMBL/GenBank/DDBJ databases">
        <authorList>
            <person name="Kallberg Y."/>
            <person name="Tangrot J."/>
            <person name="Rosling A."/>
        </authorList>
    </citation>
    <scope>NUCLEOTIDE SEQUENCE</scope>
    <source>
        <strain evidence="1">Wild A</strain>
    </source>
</reference>
<dbReference type="EMBL" id="CAMKVN010005132">
    <property type="protein sequence ID" value="CAI2188313.1"/>
    <property type="molecule type" value="Genomic_DNA"/>
</dbReference>
<evidence type="ECO:0000313" key="2">
    <source>
        <dbReference type="Proteomes" id="UP001153678"/>
    </source>
</evidence>
<comment type="caution">
    <text evidence="1">The sequence shown here is derived from an EMBL/GenBank/DDBJ whole genome shotgun (WGS) entry which is preliminary data.</text>
</comment>
<organism evidence="1 2">
    <name type="scientific">Funneliformis geosporum</name>
    <dbReference type="NCBI Taxonomy" id="1117311"/>
    <lineage>
        <taxon>Eukaryota</taxon>
        <taxon>Fungi</taxon>
        <taxon>Fungi incertae sedis</taxon>
        <taxon>Mucoromycota</taxon>
        <taxon>Glomeromycotina</taxon>
        <taxon>Glomeromycetes</taxon>
        <taxon>Glomerales</taxon>
        <taxon>Glomeraceae</taxon>
        <taxon>Funneliformis</taxon>
    </lineage>
</organism>
<gene>
    <name evidence="1" type="ORF">FWILDA_LOCUS13515</name>
</gene>
<dbReference type="OrthoDB" id="1084994at2759"/>
<dbReference type="Proteomes" id="UP001153678">
    <property type="component" value="Unassembled WGS sequence"/>
</dbReference>
<keyword evidence="2" id="KW-1185">Reference proteome</keyword>